<dbReference type="SUPFAM" id="SSF57586">
    <property type="entry name" value="TNF receptor-like"/>
    <property type="match status" value="3"/>
</dbReference>
<keyword evidence="2" id="KW-0677">Repeat</keyword>
<feature type="compositionally biased region" description="Polar residues" evidence="6">
    <location>
        <begin position="305"/>
        <end position="321"/>
    </location>
</feature>
<dbReference type="GO" id="GO:0007219">
    <property type="term" value="P:Notch signaling pathway"/>
    <property type="evidence" value="ECO:0007669"/>
    <property type="project" value="Ensembl"/>
</dbReference>
<dbReference type="PROSITE" id="PS50050">
    <property type="entry name" value="TNFR_NGFR_2"/>
    <property type="match status" value="2"/>
</dbReference>
<reference evidence="9" key="1">
    <citation type="submission" date="2025-08" db="UniProtKB">
        <authorList>
            <consortium name="Ensembl"/>
        </authorList>
    </citation>
    <scope>IDENTIFICATION</scope>
</reference>
<keyword evidence="7" id="KW-1133">Transmembrane helix</keyword>
<evidence type="ECO:0000256" key="2">
    <source>
        <dbReference type="ARBA" id="ARBA00022737"/>
    </source>
</evidence>
<keyword evidence="7" id="KW-0472">Membrane</keyword>
<dbReference type="GO" id="GO:0043120">
    <property type="term" value="F:tumor necrosis factor binding"/>
    <property type="evidence" value="ECO:0007669"/>
    <property type="project" value="TreeGrafter"/>
</dbReference>
<feature type="compositionally biased region" description="Low complexity" evidence="6">
    <location>
        <begin position="174"/>
        <end position="189"/>
    </location>
</feature>
<dbReference type="GO" id="GO:0005031">
    <property type="term" value="F:tumor necrosis factor receptor activity"/>
    <property type="evidence" value="ECO:0007669"/>
    <property type="project" value="TreeGrafter"/>
</dbReference>
<keyword evidence="10" id="KW-1185">Reference proteome</keyword>
<dbReference type="GO" id="GO:1901222">
    <property type="term" value="P:regulation of non-canonical NF-kappaB signal transduction"/>
    <property type="evidence" value="ECO:0007669"/>
    <property type="project" value="Ensembl"/>
</dbReference>
<evidence type="ECO:0000256" key="3">
    <source>
        <dbReference type="ARBA" id="ARBA00023157"/>
    </source>
</evidence>
<dbReference type="SMART" id="SM00208">
    <property type="entry name" value="TNFR"/>
    <property type="match status" value="4"/>
</dbReference>
<evidence type="ECO:0000256" key="1">
    <source>
        <dbReference type="ARBA" id="ARBA00022729"/>
    </source>
</evidence>
<evidence type="ECO:0000256" key="6">
    <source>
        <dbReference type="SAM" id="MobiDB-lite"/>
    </source>
</evidence>
<dbReference type="GO" id="GO:1902038">
    <property type="term" value="P:positive regulation of hematopoietic stem cell differentiation"/>
    <property type="evidence" value="ECO:0007669"/>
    <property type="project" value="Ensembl"/>
</dbReference>
<evidence type="ECO:0000313" key="9">
    <source>
        <dbReference type="Ensembl" id="ENSACIP00000014270.1"/>
    </source>
</evidence>
<keyword evidence="4" id="KW-0325">Glycoprotein</keyword>
<feature type="region of interest" description="Disordered" evidence="6">
    <location>
        <begin position="253"/>
        <end position="344"/>
    </location>
</feature>
<feature type="compositionally biased region" description="Polar residues" evidence="6">
    <location>
        <begin position="193"/>
        <end position="202"/>
    </location>
</feature>
<dbReference type="InterPro" id="IPR001368">
    <property type="entry name" value="TNFR/NGFR_Cys_rich_reg"/>
</dbReference>
<dbReference type="GO" id="GO:0001944">
    <property type="term" value="P:vasculature development"/>
    <property type="evidence" value="ECO:0007669"/>
    <property type="project" value="Ensembl"/>
</dbReference>
<feature type="compositionally biased region" description="Polar residues" evidence="6">
    <location>
        <begin position="275"/>
        <end position="287"/>
    </location>
</feature>
<dbReference type="GO" id="GO:0042129">
    <property type="term" value="P:regulation of T cell proliferation"/>
    <property type="evidence" value="ECO:0007669"/>
    <property type="project" value="TreeGrafter"/>
</dbReference>
<feature type="region of interest" description="Disordered" evidence="6">
    <location>
        <begin position="383"/>
        <end position="423"/>
    </location>
</feature>
<feature type="transmembrane region" description="Helical" evidence="7">
    <location>
        <begin position="218"/>
        <end position="241"/>
    </location>
</feature>
<dbReference type="GO" id="GO:0031643">
    <property type="term" value="P:positive regulation of myelination"/>
    <property type="evidence" value="ECO:0007669"/>
    <property type="project" value="TreeGrafter"/>
</dbReference>
<dbReference type="GO" id="GO:0097191">
    <property type="term" value="P:extrinsic apoptotic signaling pathway"/>
    <property type="evidence" value="ECO:0007669"/>
    <property type="project" value="TreeGrafter"/>
</dbReference>
<dbReference type="PROSITE" id="PS00652">
    <property type="entry name" value="TNFR_NGFR_1"/>
    <property type="match status" value="1"/>
</dbReference>
<evidence type="ECO:0000256" key="4">
    <source>
        <dbReference type="ARBA" id="ARBA00023180"/>
    </source>
</evidence>
<feature type="repeat" description="TNFR-Cys" evidence="5">
    <location>
        <begin position="34"/>
        <end position="76"/>
    </location>
</feature>
<dbReference type="Proteomes" id="UP000261340">
    <property type="component" value="Unplaced"/>
</dbReference>
<accession>A0A3Q0S1G0</accession>
<dbReference type="GO" id="GO:0002724">
    <property type="term" value="P:regulation of T cell cytokine production"/>
    <property type="evidence" value="ECO:0007669"/>
    <property type="project" value="TreeGrafter"/>
</dbReference>
<dbReference type="GO" id="GO:0005886">
    <property type="term" value="C:plasma membrane"/>
    <property type="evidence" value="ECO:0007669"/>
    <property type="project" value="Ensembl"/>
</dbReference>
<evidence type="ECO:0000256" key="7">
    <source>
        <dbReference type="SAM" id="Phobius"/>
    </source>
</evidence>
<reference evidence="9" key="2">
    <citation type="submission" date="2025-09" db="UniProtKB">
        <authorList>
            <consortium name="Ensembl"/>
        </authorList>
    </citation>
    <scope>IDENTIFICATION</scope>
</reference>
<protein>
    <submittedName>
        <fullName evidence="9">Tumor necrosis factor receptor superfamily, member 1B</fullName>
    </submittedName>
</protein>
<dbReference type="Gene3D" id="2.10.50.10">
    <property type="entry name" value="Tumor Necrosis Factor Receptor, subunit A, domain 2"/>
    <property type="match status" value="3"/>
</dbReference>
<feature type="domain" description="TNFR-Cys" evidence="8">
    <location>
        <begin position="122"/>
        <end position="161"/>
    </location>
</feature>
<dbReference type="GO" id="GO:0060218">
    <property type="term" value="P:hematopoietic stem cell differentiation"/>
    <property type="evidence" value="ECO:0007669"/>
    <property type="project" value="Ensembl"/>
</dbReference>
<dbReference type="GO" id="GO:0048714">
    <property type="term" value="P:positive regulation of oligodendrocyte differentiation"/>
    <property type="evidence" value="ECO:0007669"/>
    <property type="project" value="TreeGrafter"/>
</dbReference>
<organism evidence="9 10">
    <name type="scientific">Amphilophus citrinellus</name>
    <name type="common">Midas cichlid</name>
    <name type="synonym">Cichlasoma citrinellum</name>
    <dbReference type="NCBI Taxonomy" id="61819"/>
    <lineage>
        <taxon>Eukaryota</taxon>
        <taxon>Metazoa</taxon>
        <taxon>Chordata</taxon>
        <taxon>Craniata</taxon>
        <taxon>Vertebrata</taxon>
        <taxon>Euteleostomi</taxon>
        <taxon>Actinopterygii</taxon>
        <taxon>Neopterygii</taxon>
        <taxon>Teleostei</taxon>
        <taxon>Neoteleostei</taxon>
        <taxon>Acanthomorphata</taxon>
        <taxon>Ovalentaria</taxon>
        <taxon>Cichlomorphae</taxon>
        <taxon>Cichliformes</taxon>
        <taxon>Cichlidae</taxon>
        <taxon>New World cichlids</taxon>
        <taxon>Cichlasomatinae</taxon>
        <taxon>Heroini</taxon>
        <taxon>Amphilophus</taxon>
    </lineage>
</organism>
<dbReference type="GO" id="GO:0150079">
    <property type="term" value="P:negative regulation of neuroinflammatory response"/>
    <property type="evidence" value="ECO:0007669"/>
    <property type="project" value="TreeGrafter"/>
</dbReference>
<evidence type="ECO:0000313" key="10">
    <source>
        <dbReference type="Proteomes" id="UP000261340"/>
    </source>
</evidence>
<comment type="caution">
    <text evidence="5">Lacks conserved residue(s) required for the propagation of feature annotation.</text>
</comment>
<evidence type="ECO:0000256" key="5">
    <source>
        <dbReference type="PROSITE-ProRule" id="PRU00206"/>
    </source>
</evidence>
<dbReference type="GeneTree" id="ENSGT00940000166932"/>
<feature type="compositionally biased region" description="Polar residues" evidence="6">
    <location>
        <begin position="391"/>
        <end position="414"/>
    </location>
</feature>
<sequence>TTEYLIGDRCCKKCLPGYRLNKECTETTDSVCEPCPADQHQENFNFNRNCFGCNKCKADKGLQYVQNCSSTTKAMCTCQPGKYCILRSANTLCSDCKKYKTCKPGFGVSVQGTLILDMKCVPCPKGTFSDTASSTDPCRPHTDCNGAAALRKGNATSDTVCELHLHTKTVRTTASTSTTTAIPSSRSAAPLRSTVQSVQPSVSEEPFTHLTKSPPPKLYIITGVIGFLVIIIAFILILLCLHKKICEQREEFQLTSSTAESQENQRLLEKREPSSNHSQCATNTDTLTRTELERDPLQPTLGLVSPSSNLSEPMTLMSNIEPTVPQPSIQTQTSSQPSSPQIVTPVTTSPHVNVNITLHIGNGSCRTPAFIPTDLLQANDKLPFGEEEESFSTPQQEDGKQSLMSVQESSSYCTEHTEQESYP</sequence>
<dbReference type="GO" id="GO:0008630">
    <property type="term" value="P:intrinsic apoptotic signaling pathway in response to DNA damage"/>
    <property type="evidence" value="ECO:0007669"/>
    <property type="project" value="TreeGrafter"/>
</dbReference>
<proteinExistence type="predicted"/>
<feature type="compositionally biased region" description="Low complexity" evidence="6">
    <location>
        <begin position="322"/>
        <end position="344"/>
    </location>
</feature>
<dbReference type="InterPro" id="IPR051670">
    <property type="entry name" value="TNF_chemokine_rcpt-like"/>
</dbReference>
<feature type="domain" description="TNFR-Cys" evidence="8">
    <location>
        <begin position="34"/>
        <end position="76"/>
    </location>
</feature>
<dbReference type="AlphaFoldDB" id="A0A3Q0S1G0"/>
<dbReference type="PANTHER" id="PTHR47386">
    <property type="entry name" value="TUMOR NECROSIS FACTOR RECEPTOR SUPERFAMILY MEMBER 1B"/>
    <property type="match status" value="1"/>
</dbReference>
<dbReference type="GO" id="GO:0009615">
    <property type="term" value="P:response to virus"/>
    <property type="evidence" value="ECO:0007669"/>
    <property type="project" value="Ensembl"/>
</dbReference>
<dbReference type="PANTHER" id="PTHR47386:SF1">
    <property type="entry name" value="TUMOR NECROSIS FACTOR RECEPTOR SUPERFAMILY MEMBER 1B"/>
    <property type="match status" value="1"/>
</dbReference>
<name>A0A3Q0S1G0_AMPCI</name>
<dbReference type="OMA" id="AQNCFSC"/>
<keyword evidence="1" id="KW-0732">Signal</keyword>
<feature type="compositionally biased region" description="Polar residues" evidence="6">
    <location>
        <begin position="253"/>
        <end position="265"/>
    </location>
</feature>
<feature type="region of interest" description="Disordered" evidence="6">
    <location>
        <begin position="174"/>
        <end position="210"/>
    </location>
</feature>
<evidence type="ECO:0000259" key="8">
    <source>
        <dbReference type="PROSITE" id="PS50050"/>
    </source>
</evidence>
<dbReference type="Pfam" id="PF00020">
    <property type="entry name" value="TNFR_c6"/>
    <property type="match status" value="1"/>
</dbReference>
<keyword evidence="7" id="KW-0812">Transmembrane</keyword>
<feature type="repeat" description="TNFR-Cys" evidence="5">
    <location>
        <begin position="122"/>
        <end position="161"/>
    </location>
</feature>
<dbReference type="Ensembl" id="ENSACIT00000014651.1">
    <property type="protein sequence ID" value="ENSACIP00000014270.1"/>
    <property type="gene ID" value="ENSACIG00000011100.1"/>
</dbReference>
<feature type="disulfide bond" evidence="5">
    <location>
        <begin position="35"/>
        <end position="50"/>
    </location>
</feature>
<keyword evidence="3 5" id="KW-1015">Disulfide bond</keyword>
<dbReference type="GO" id="GO:0051044">
    <property type="term" value="P:positive regulation of membrane protein ectodomain proteolysis"/>
    <property type="evidence" value="ECO:0007669"/>
    <property type="project" value="TreeGrafter"/>
</dbReference>
<feature type="disulfide bond" evidence="5">
    <location>
        <begin position="123"/>
        <end position="138"/>
    </location>
</feature>